<dbReference type="GO" id="GO:0006265">
    <property type="term" value="P:DNA topological change"/>
    <property type="evidence" value="ECO:0007669"/>
    <property type="project" value="InterPro"/>
</dbReference>
<organism evidence="3 4">
    <name type="scientific">Moheibacter lacus</name>
    <dbReference type="NCBI Taxonomy" id="2745851"/>
    <lineage>
        <taxon>Bacteria</taxon>
        <taxon>Pseudomonadati</taxon>
        <taxon>Bacteroidota</taxon>
        <taxon>Flavobacteriia</taxon>
        <taxon>Flavobacteriales</taxon>
        <taxon>Weeksellaceae</taxon>
        <taxon>Moheibacter</taxon>
    </lineage>
</organism>
<dbReference type="InterPro" id="IPR011528">
    <property type="entry name" value="NERD"/>
</dbReference>
<dbReference type="InterPro" id="IPR013498">
    <property type="entry name" value="Topo_IA_Znf"/>
</dbReference>
<keyword evidence="1" id="KW-0472">Membrane</keyword>
<dbReference type="Gene3D" id="3.30.65.10">
    <property type="entry name" value="Bacterial Topoisomerase I, domain 1"/>
    <property type="match status" value="1"/>
</dbReference>
<evidence type="ECO:0000313" key="4">
    <source>
        <dbReference type="Proteomes" id="UP000552241"/>
    </source>
</evidence>
<dbReference type="Proteomes" id="UP000552241">
    <property type="component" value="Unassembled WGS sequence"/>
</dbReference>
<feature type="domain" description="NERD" evidence="2">
    <location>
        <begin position="28"/>
        <end position="143"/>
    </location>
</feature>
<sequence>MKDIFISLFILFIIFLTFLFRYLKPKIKGIVGENQVSGVLRKLGKDYVVIHNVKLNIRGSLSQIDHVVVSDYGVFVIETKNYKGWILGYENSQNWTQVIYKYKNKFYNPVLQNRGHIYALKYLLKEYQNLEFISIIVFSNKTTLKTKTSTHVIYLNKLLKTISQYNEIRISEKVKQEIVSKIYSNNLSIKANRKIQSPKDILQMNCPRCSGVLIERYGKYGSFYGCSNYPACKFTRD</sequence>
<dbReference type="GO" id="GO:0005694">
    <property type="term" value="C:chromosome"/>
    <property type="evidence" value="ECO:0007669"/>
    <property type="project" value="InterPro"/>
</dbReference>
<proteinExistence type="predicted"/>
<dbReference type="PROSITE" id="PS50965">
    <property type="entry name" value="NERD"/>
    <property type="match status" value="1"/>
</dbReference>
<protein>
    <submittedName>
        <fullName evidence="3">NERD domain-containing protein</fullName>
    </submittedName>
</protein>
<comment type="caution">
    <text evidence="3">The sequence shown here is derived from an EMBL/GenBank/DDBJ whole genome shotgun (WGS) entry which is preliminary data.</text>
</comment>
<reference evidence="3 4" key="1">
    <citation type="submission" date="2020-07" db="EMBL/GenBank/DDBJ databases">
        <title>Moheibacter lacus sp. nov., a member of the family Flavobacteriaceae isolated from freshwater lake sediment.</title>
        <authorList>
            <person name="Liu Y."/>
        </authorList>
    </citation>
    <scope>NUCLEOTIDE SEQUENCE [LARGE SCALE GENOMIC DNA]</scope>
    <source>
        <strain evidence="3 4">BDHS18</strain>
    </source>
</reference>
<evidence type="ECO:0000256" key="1">
    <source>
        <dbReference type="SAM" id="Phobius"/>
    </source>
</evidence>
<dbReference type="RefSeq" id="WP_182043942.1">
    <property type="nucleotide sequence ID" value="NZ_JACDZE010000004.1"/>
</dbReference>
<evidence type="ECO:0000259" key="2">
    <source>
        <dbReference type="PROSITE" id="PS50965"/>
    </source>
</evidence>
<dbReference type="AlphaFoldDB" id="A0A838ZTP8"/>
<dbReference type="EMBL" id="JACDZE010000004">
    <property type="protein sequence ID" value="MBA5630342.1"/>
    <property type="molecule type" value="Genomic_DNA"/>
</dbReference>
<keyword evidence="1" id="KW-1133">Transmembrane helix</keyword>
<dbReference type="GO" id="GO:0003916">
    <property type="term" value="F:DNA topoisomerase activity"/>
    <property type="evidence" value="ECO:0007669"/>
    <property type="project" value="InterPro"/>
</dbReference>
<keyword evidence="4" id="KW-1185">Reference proteome</keyword>
<gene>
    <name evidence="3" type="ORF">HU137_11215</name>
</gene>
<evidence type="ECO:0000313" key="3">
    <source>
        <dbReference type="EMBL" id="MBA5630342.1"/>
    </source>
</evidence>
<dbReference type="SUPFAM" id="SSF57783">
    <property type="entry name" value="Zinc beta-ribbon"/>
    <property type="match status" value="1"/>
</dbReference>
<dbReference type="Pfam" id="PF08378">
    <property type="entry name" value="NERD"/>
    <property type="match status" value="1"/>
</dbReference>
<accession>A0A838ZTP8</accession>
<name>A0A838ZTP8_9FLAO</name>
<feature type="transmembrane region" description="Helical" evidence="1">
    <location>
        <begin position="6"/>
        <end position="23"/>
    </location>
</feature>
<dbReference type="GO" id="GO:0003677">
    <property type="term" value="F:DNA binding"/>
    <property type="evidence" value="ECO:0007669"/>
    <property type="project" value="InterPro"/>
</dbReference>
<dbReference type="Pfam" id="PF01396">
    <property type="entry name" value="Zn_ribbon_Top1"/>
    <property type="match status" value="1"/>
</dbReference>
<keyword evidence="1" id="KW-0812">Transmembrane</keyword>